<proteinExistence type="predicted"/>
<name>A0ABV7YDE4_9ACTN</name>
<dbReference type="EMBL" id="JBHRZH010000012">
    <property type="protein sequence ID" value="MFC3762040.1"/>
    <property type="molecule type" value="Genomic_DNA"/>
</dbReference>
<evidence type="ECO:0000313" key="1">
    <source>
        <dbReference type="EMBL" id="MFC3762040.1"/>
    </source>
</evidence>
<gene>
    <name evidence="1" type="ORF">ACFOUW_14450</name>
</gene>
<reference evidence="2" key="1">
    <citation type="journal article" date="2019" name="Int. J. Syst. Evol. Microbiol.">
        <title>The Global Catalogue of Microorganisms (GCM) 10K type strain sequencing project: providing services to taxonomists for standard genome sequencing and annotation.</title>
        <authorList>
            <consortium name="The Broad Institute Genomics Platform"/>
            <consortium name="The Broad Institute Genome Sequencing Center for Infectious Disease"/>
            <person name="Wu L."/>
            <person name="Ma J."/>
        </authorList>
    </citation>
    <scope>NUCLEOTIDE SEQUENCE [LARGE SCALE GENOMIC DNA]</scope>
    <source>
        <strain evidence="2">CGMCC 4.7241</strain>
    </source>
</reference>
<dbReference type="Proteomes" id="UP001595699">
    <property type="component" value="Unassembled WGS sequence"/>
</dbReference>
<comment type="caution">
    <text evidence="1">The sequence shown here is derived from an EMBL/GenBank/DDBJ whole genome shotgun (WGS) entry which is preliminary data.</text>
</comment>
<evidence type="ECO:0000313" key="2">
    <source>
        <dbReference type="Proteomes" id="UP001595699"/>
    </source>
</evidence>
<dbReference type="RefSeq" id="WP_205120587.1">
    <property type="nucleotide sequence ID" value="NZ_JAFBCM010000001.1"/>
</dbReference>
<keyword evidence="2" id="KW-1185">Reference proteome</keyword>
<sequence>MPDLELYQRWAELTQLLPNTSLSRAAEHLRVRPQKLEACIRDVERLDTRTPAWLVAQCLRIRADELEVDLNLDQADLLRARADEIDEGARVR</sequence>
<protein>
    <submittedName>
        <fullName evidence="1">Uncharacterized protein</fullName>
    </submittedName>
</protein>
<accession>A0ABV7YDE4</accession>
<organism evidence="1 2">
    <name type="scientific">Tenggerimyces flavus</name>
    <dbReference type="NCBI Taxonomy" id="1708749"/>
    <lineage>
        <taxon>Bacteria</taxon>
        <taxon>Bacillati</taxon>
        <taxon>Actinomycetota</taxon>
        <taxon>Actinomycetes</taxon>
        <taxon>Propionibacteriales</taxon>
        <taxon>Nocardioidaceae</taxon>
        <taxon>Tenggerimyces</taxon>
    </lineage>
</organism>